<dbReference type="Pfam" id="PF04326">
    <property type="entry name" value="SLFN_AlbA_2"/>
    <property type="match status" value="1"/>
</dbReference>
<dbReference type="InterPro" id="IPR049514">
    <property type="entry name" value="Fic-like_C"/>
</dbReference>
<name>A0A9D2B716_9FIRM</name>
<proteinExistence type="predicted"/>
<sequence length="488" mass="54955">MLDQEFWALLRRIQARNCEEQTVEVKTAARGCPERLYDTFSAFSNQDDGGVLVFGLDERQNFAKVGVYDAQDLQKKLMEVGEEMTPVVRPVLSVFDENGLVFVTAEIPPTDLTDRPCFKTAKGRLKGSYVRVGDADKPMTEYEVYSYEAYRRNYRDDIRSVEGVALAALDQTRLEQYLLQRRVDRPNLNTVPVEQLYELTGITRNGQVTLAAVLLFSPYPQAYFPQLSIIATRVPGVELGLVDEQGRRFSDSKRLEGTLPELLDGAVRFVQGNMRTALRIDPKTGKRSDLPEYPMDAVREVVLNALVHRDYSRYTENMPIQLILFSDRLEVHNPGGLYGRLTVDQLGKMQPDTRNPFLVTAMEAMGHTENRYSGIPRICHAMAEAGQPEPVFRNERGEFSVTLYNGPDAPDEGVKPAARPEEPGDEKGLLAFCAVPRTRKEIAAFLGIASTQYAIRRYVEPLVQQGVLKLSRPDHPKSPKQTYTAAVQ</sequence>
<dbReference type="InterPro" id="IPR007421">
    <property type="entry name" value="Schlafen_AlbA_2_dom"/>
</dbReference>
<comment type="caution">
    <text evidence="4">The sequence shown here is derived from an EMBL/GenBank/DDBJ whole genome shotgun (WGS) entry which is preliminary data.</text>
</comment>
<feature type="compositionally biased region" description="Basic and acidic residues" evidence="1">
    <location>
        <begin position="412"/>
        <end position="425"/>
    </location>
</feature>
<dbReference type="Proteomes" id="UP000886800">
    <property type="component" value="Unassembled WGS sequence"/>
</dbReference>
<dbReference type="AlphaFoldDB" id="A0A9D2B716"/>
<feature type="region of interest" description="Disordered" evidence="1">
    <location>
        <begin position="404"/>
        <end position="425"/>
    </location>
</feature>
<dbReference type="Gene3D" id="3.30.950.30">
    <property type="entry name" value="Schlafen, AAA domain"/>
    <property type="match status" value="1"/>
</dbReference>
<protein>
    <submittedName>
        <fullName evidence="4">DNA binding domain-containing protein</fullName>
    </submittedName>
</protein>
<dbReference type="Gene3D" id="3.30.565.60">
    <property type="match status" value="1"/>
</dbReference>
<reference evidence="4" key="1">
    <citation type="journal article" date="2021" name="PeerJ">
        <title>Extensive microbial diversity within the chicken gut microbiome revealed by metagenomics and culture.</title>
        <authorList>
            <person name="Gilroy R."/>
            <person name="Ravi A."/>
            <person name="Getino M."/>
            <person name="Pursley I."/>
            <person name="Horton D.L."/>
            <person name="Alikhan N.F."/>
            <person name="Baker D."/>
            <person name="Gharbi K."/>
            <person name="Hall N."/>
            <person name="Watson M."/>
            <person name="Adriaenssens E.M."/>
            <person name="Foster-Nyarko E."/>
            <person name="Jarju S."/>
            <person name="Secka A."/>
            <person name="Antonio M."/>
            <person name="Oren A."/>
            <person name="Chaudhuri R.R."/>
            <person name="La Ragione R."/>
            <person name="Hildebrand F."/>
            <person name="Pallen M.J."/>
        </authorList>
    </citation>
    <scope>NUCLEOTIDE SEQUENCE</scope>
    <source>
        <strain evidence="4">CHK188-5543</strain>
    </source>
</reference>
<reference evidence="4" key="2">
    <citation type="submission" date="2021-04" db="EMBL/GenBank/DDBJ databases">
        <authorList>
            <person name="Gilroy R."/>
        </authorList>
    </citation>
    <scope>NUCLEOTIDE SEQUENCE</scope>
    <source>
        <strain evidence="4">CHK188-5543</strain>
    </source>
</reference>
<dbReference type="InterPro" id="IPR038461">
    <property type="entry name" value="Schlafen_AlbA_2_dom_sf"/>
</dbReference>
<dbReference type="PANTHER" id="PTHR30595">
    <property type="entry name" value="GLPR-RELATED TRANSCRIPTIONAL REPRESSOR"/>
    <property type="match status" value="1"/>
</dbReference>
<evidence type="ECO:0000256" key="1">
    <source>
        <dbReference type="SAM" id="MobiDB-lite"/>
    </source>
</evidence>
<dbReference type="PANTHER" id="PTHR30595:SF6">
    <property type="entry name" value="SCHLAFEN ALBA-2 DOMAIN-CONTAINING PROTEIN"/>
    <property type="match status" value="1"/>
</dbReference>
<evidence type="ECO:0000259" key="3">
    <source>
        <dbReference type="Pfam" id="PF21247"/>
    </source>
</evidence>
<gene>
    <name evidence="4" type="ORF">H9736_00290</name>
</gene>
<dbReference type="InterPro" id="IPR038475">
    <property type="entry name" value="RecG_C_sf"/>
</dbReference>
<dbReference type="Pfam" id="PF21247">
    <property type="entry name" value="Fic-like_C"/>
    <property type="match status" value="1"/>
</dbReference>
<accession>A0A9D2B716</accession>
<feature type="domain" description="Schlafen AlbA-2" evidence="2">
    <location>
        <begin position="19"/>
        <end position="140"/>
    </location>
</feature>
<evidence type="ECO:0000259" key="2">
    <source>
        <dbReference type="Pfam" id="PF04326"/>
    </source>
</evidence>
<feature type="domain" description="Filamentation induced by cAMP protein Fic-like C-terminal" evidence="3">
    <location>
        <begin position="437"/>
        <end position="483"/>
    </location>
</feature>
<organism evidence="4 5">
    <name type="scientific">Candidatus Anaerotruncus excrementipullorum</name>
    <dbReference type="NCBI Taxonomy" id="2838465"/>
    <lineage>
        <taxon>Bacteria</taxon>
        <taxon>Bacillati</taxon>
        <taxon>Bacillota</taxon>
        <taxon>Clostridia</taxon>
        <taxon>Eubacteriales</taxon>
        <taxon>Oscillospiraceae</taxon>
        <taxon>Anaerotruncus</taxon>
    </lineage>
</organism>
<evidence type="ECO:0000313" key="5">
    <source>
        <dbReference type="Proteomes" id="UP000886800"/>
    </source>
</evidence>
<evidence type="ECO:0000313" key="4">
    <source>
        <dbReference type="EMBL" id="HIX64664.1"/>
    </source>
</evidence>
<dbReference type="EMBL" id="DXES01000007">
    <property type="protein sequence ID" value="HIX64664.1"/>
    <property type="molecule type" value="Genomic_DNA"/>
</dbReference>
<dbReference type="Pfam" id="PF13749">
    <property type="entry name" value="HATPase_c_4"/>
    <property type="match status" value="1"/>
</dbReference>